<comment type="caution">
    <text evidence="1">The sequence shown here is derived from an EMBL/GenBank/DDBJ whole genome shotgun (WGS) entry which is preliminary data.</text>
</comment>
<dbReference type="Pfam" id="PF13671">
    <property type="entry name" value="AAA_33"/>
    <property type="match status" value="1"/>
</dbReference>
<feature type="non-terminal residue" evidence="1">
    <location>
        <position position="1"/>
    </location>
</feature>
<dbReference type="InterPro" id="IPR027417">
    <property type="entry name" value="P-loop_NTPase"/>
</dbReference>
<dbReference type="AlphaFoldDB" id="A0A9K3D362"/>
<dbReference type="SUPFAM" id="SSF52540">
    <property type="entry name" value="P-loop containing nucleoside triphosphate hydrolases"/>
    <property type="match status" value="1"/>
</dbReference>
<reference evidence="1 2" key="1">
    <citation type="journal article" date="2018" name="PLoS ONE">
        <title>The draft genome of Kipferlia bialata reveals reductive genome evolution in fornicate parasites.</title>
        <authorList>
            <person name="Tanifuji G."/>
            <person name="Takabayashi S."/>
            <person name="Kume K."/>
            <person name="Takagi M."/>
            <person name="Nakayama T."/>
            <person name="Kamikawa R."/>
            <person name="Inagaki Y."/>
            <person name="Hashimoto T."/>
        </authorList>
    </citation>
    <scope>NUCLEOTIDE SEQUENCE [LARGE SCALE GENOMIC DNA]</scope>
    <source>
        <strain evidence="1">NY0173</strain>
    </source>
</reference>
<name>A0A9K3D362_9EUKA</name>
<evidence type="ECO:0000313" key="2">
    <source>
        <dbReference type="Proteomes" id="UP000265618"/>
    </source>
</evidence>
<organism evidence="1 2">
    <name type="scientific">Kipferlia bialata</name>
    <dbReference type="NCBI Taxonomy" id="797122"/>
    <lineage>
        <taxon>Eukaryota</taxon>
        <taxon>Metamonada</taxon>
        <taxon>Carpediemonas-like organisms</taxon>
        <taxon>Kipferlia</taxon>
    </lineage>
</organism>
<evidence type="ECO:0000313" key="1">
    <source>
        <dbReference type="EMBL" id="GIQ87827.1"/>
    </source>
</evidence>
<dbReference type="Proteomes" id="UP000265618">
    <property type="component" value="Unassembled WGS sequence"/>
</dbReference>
<sequence>MVDITFTSTAQSSSPTVSASSPLRHIIIIRGPAGAGKSTVSACILDALRGAGVPTCYLEQDVFRNTMLKGGPRSAAVSAAMLQGAADASLNGGYSVVLEGILNSSSTRGGQYRSLIESMVERHDDHTRVSLFYLNPSLEATKTRHLGRAKASSFGVDKLDKWWKSSAPTGIEGEVVIDTSLQSVEQTVQTVREHVGV</sequence>
<dbReference type="Gene3D" id="3.40.50.300">
    <property type="entry name" value="P-loop containing nucleotide triphosphate hydrolases"/>
    <property type="match status" value="1"/>
</dbReference>
<protein>
    <submittedName>
        <fullName evidence="1">Uncharacterized protein</fullName>
    </submittedName>
</protein>
<proteinExistence type="predicted"/>
<dbReference type="EMBL" id="BDIP01003531">
    <property type="protein sequence ID" value="GIQ87827.1"/>
    <property type="molecule type" value="Genomic_DNA"/>
</dbReference>
<dbReference type="OrthoDB" id="275177at2759"/>
<gene>
    <name evidence="1" type="ORF">KIPB_009943</name>
</gene>
<keyword evidence="2" id="KW-1185">Reference proteome</keyword>
<accession>A0A9K3D362</accession>